<evidence type="ECO:0000256" key="7">
    <source>
        <dbReference type="ARBA" id="ARBA00023136"/>
    </source>
</evidence>
<evidence type="ECO:0000256" key="8">
    <source>
        <dbReference type="ARBA" id="ARBA00023180"/>
    </source>
</evidence>
<comment type="caution">
    <text evidence="14">The sequence shown here is derived from an EMBL/GenBank/DDBJ whole genome shotgun (WGS) entry which is preliminary data.</text>
</comment>
<dbReference type="GO" id="GO:0008496">
    <property type="term" value="F:mannan endo-1,6-alpha-mannosidase activity"/>
    <property type="evidence" value="ECO:0007669"/>
    <property type="project" value="UniProtKB-UniRule"/>
</dbReference>
<reference evidence="14" key="1">
    <citation type="submission" date="2022-07" db="EMBL/GenBank/DDBJ databases">
        <title>Draft genome sequence of Zalerion maritima ATCC 34329, a (micro)plastics degrading marine fungus.</title>
        <authorList>
            <person name="Paco A."/>
            <person name="Goncalves M.F.M."/>
            <person name="Rocha-Santos T.A.P."/>
            <person name="Alves A."/>
        </authorList>
    </citation>
    <scope>NUCLEOTIDE SEQUENCE</scope>
    <source>
        <strain evidence="14">ATCC 34329</strain>
    </source>
</reference>
<keyword evidence="15" id="KW-1185">Reference proteome</keyword>
<comment type="similarity">
    <text evidence="3 10">Belongs to the glycosyl hydrolase 76 family.</text>
</comment>
<keyword evidence="12" id="KW-1133">Transmembrane helix</keyword>
<proteinExistence type="inferred from homology"/>
<dbReference type="AlphaFoldDB" id="A0AAD5RH46"/>
<evidence type="ECO:0000256" key="9">
    <source>
        <dbReference type="ARBA" id="ARBA00023295"/>
    </source>
</evidence>
<keyword evidence="5 13" id="KW-0732">Signal</keyword>
<dbReference type="Pfam" id="PF03663">
    <property type="entry name" value="Glyco_hydro_76"/>
    <property type="match status" value="1"/>
</dbReference>
<feature type="region of interest" description="Disordered" evidence="11">
    <location>
        <begin position="405"/>
        <end position="436"/>
    </location>
</feature>
<dbReference type="GO" id="GO:0016052">
    <property type="term" value="P:carbohydrate catabolic process"/>
    <property type="evidence" value="ECO:0007669"/>
    <property type="project" value="InterPro"/>
</dbReference>
<comment type="subcellular location">
    <subcellularLocation>
        <location evidence="2">Endomembrane system</location>
    </subcellularLocation>
</comment>
<evidence type="ECO:0000256" key="13">
    <source>
        <dbReference type="SAM" id="SignalP"/>
    </source>
</evidence>
<dbReference type="Proteomes" id="UP001201980">
    <property type="component" value="Unassembled WGS sequence"/>
</dbReference>
<organism evidence="14 15">
    <name type="scientific">Zalerion maritima</name>
    <dbReference type="NCBI Taxonomy" id="339359"/>
    <lineage>
        <taxon>Eukaryota</taxon>
        <taxon>Fungi</taxon>
        <taxon>Dikarya</taxon>
        <taxon>Ascomycota</taxon>
        <taxon>Pezizomycotina</taxon>
        <taxon>Sordariomycetes</taxon>
        <taxon>Lulworthiomycetidae</taxon>
        <taxon>Lulworthiales</taxon>
        <taxon>Lulworthiaceae</taxon>
        <taxon>Zalerion</taxon>
    </lineage>
</organism>
<feature type="compositionally biased region" description="Gly residues" evidence="11">
    <location>
        <begin position="409"/>
        <end position="424"/>
    </location>
</feature>
<evidence type="ECO:0000256" key="12">
    <source>
        <dbReference type="SAM" id="Phobius"/>
    </source>
</evidence>
<evidence type="ECO:0000256" key="1">
    <source>
        <dbReference type="ARBA" id="ARBA00001452"/>
    </source>
</evidence>
<evidence type="ECO:0000256" key="6">
    <source>
        <dbReference type="ARBA" id="ARBA00022801"/>
    </source>
</evidence>
<dbReference type="GO" id="GO:0012505">
    <property type="term" value="C:endomembrane system"/>
    <property type="evidence" value="ECO:0007669"/>
    <property type="project" value="UniProtKB-SubCell"/>
</dbReference>
<dbReference type="FunFam" id="1.50.10.20:FF:000006">
    <property type="entry name" value="Mannan endo-1,6-alpha-mannosidase"/>
    <property type="match status" value="1"/>
</dbReference>
<name>A0AAD5RH46_9PEZI</name>
<protein>
    <recommendedName>
        <fullName evidence="4 10">Mannan endo-1,6-alpha-mannosidase</fullName>
        <ecNumber evidence="4 10">3.2.1.101</ecNumber>
    </recommendedName>
</protein>
<keyword evidence="12" id="KW-0812">Transmembrane</keyword>
<dbReference type="PIRSF" id="PIRSF016302">
    <property type="entry name" value="Man_a_manosd"/>
    <property type="match status" value="1"/>
</dbReference>
<dbReference type="InterPro" id="IPR008928">
    <property type="entry name" value="6-hairpin_glycosidase_sf"/>
</dbReference>
<dbReference type="Gene3D" id="1.50.10.20">
    <property type="match status" value="1"/>
</dbReference>
<feature type="transmembrane region" description="Helical" evidence="12">
    <location>
        <begin position="441"/>
        <end position="463"/>
    </location>
</feature>
<evidence type="ECO:0000256" key="11">
    <source>
        <dbReference type="SAM" id="MobiDB-lite"/>
    </source>
</evidence>
<dbReference type="EC" id="3.2.1.101" evidence="4 10"/>
<gene>
    <name evidence="14" type="ORF">MKZ38_009431</name>
</gene>
<comment type="catalytic activity">
    <reaction evidence="1 10">
        <text>Random hydrolysis of (1-&gt;6)-alpha-D-mannosidic linkages in unbranched (1-&gt;6)-mannans.</text>
        <dbReference type="EC" id="3.2.1.101"/>
    </reaction>
</comment>
<evidence type="ECO:0000256" key="5">
    <source>
        <dbReference type="ARBA" id="ARBA00022729"/>
    </source>
</evidence>
<keyword evidence="7 12" id="KW-0472">Membrane</keyword>
<dbReference type="SUPFAM" id="SSF48208">
    <property type="entry name" value="Six-hairpin glycosidases"/>
    <property type="match status" value="1"/>
</dbReference>
<sequence>MAFSRAFVALVAMTGAALAALEVDLESADSIRRAARSVAYDLMTFYEGNQTGQTVGILPGPPPAGDYYWWQGGAMWGALIDYWHFTGDATYNPQIMEALLHQTGVDNNYMPRNWTASLGNDDQGFWGMTVLLAAENVFPNPPVDDDRQWLALAQAVFNTQASPERHDDYCNGGMRWQIPMSNNGYDYKNSIANGCFFNMGARLARYTGNDSYAEWARTTWDWMVGVQYIDDEYNIYDGAHIQENCTVINRAQFSYNAAVFLQGAAYMYAYTEGDEQAVWKDRVTQLLNATIRVFFQDGIAYEVSCETGMTCTTDMLSFKGYLHRWMATTAQIAPFTKETIVPVLKTSTEAAVKTCTGGTNGRMCGFKWKEGLFTTPPGTGAGQQMNVLGALSSYMIVLDETIEGPATNGTGGTSKGNPGAGTGDSGEWWRNDEPPPMADKVGAGFLTAFLLISIMAMLAWMSMDEKTEEQIFKERAEKEKKRASYLFAPRT</sequence>
<evidence type="ECO:0000256" key="10">
    <source>
        <dbReference type="PIRNR" id="PIRNR016302"/>
    </source>
</evidence>
<feature type="signal peptide" evidence="13">
    <location>
        <begin position="1"/>
        <end position="19"/>
    </location>
</feature>
<evidence type="ECO:0000313" key="14">
    <source>
        <dbReference type="EMBL" id="KAJ2892736.1"/>
    </source>
</evidence>
<evidence type="ECO:0000256" key="4">
    <source>
        <dbReference type="ARBA" id="ARBA00012350"/>
    </source>
</evidence>
<dbReference type="InterPro" id="IPR014480">
    <property type="entry name" value="Mannan-1_6-alpha_mannosidase"/>
</dbReference>
<keyword evidence="8" id="KW-0325">Glycoprotein</keyword>
<dbReference type="GO" id="GO:0009272">
    <property type="term" value="P:fungal-type cell wall biogenesis"/>
    <property type="evidence" value="ECO:0007669"/>
    <property type="project" value="TreeGrafter"/>
</dbReference>
<evidence type="ECO:0000256" key="2">
    <source>
        <dbReference type="ARBA" id="ARBA00004308"/>
    </source>
</evidence>
<dbReference type="PANTHER" id="PTHR12145:SF36">
    <property type="entry name" value="MANNAN ENDO-1,6-ALPHA-MANNOSIDASE DCW1"/>
    <property type="match status" value="1"/>
</dbReference>
<dbReference type="InterPro" id="IPR005198">
    <property type="entry name" value="Glyco_hydro_76"/>
</dbReference>
<dbReference type="EMBL" id="JAKWBI020000734">
    <property type="protein sequence ID" value="KAJ2892736.1"/>
    <property type="molecule type" value="Genomic_DNA"/>
</dbReference>
<feature type="chain" id="PRO_5041932243" description="Mannan endo-1,6-alpha-mannosidase" evidence="13">
    <location>
        <begin position="20"/>
        <end position="491"/>
    </location>
</feature>
<dbReference type="PANTHER" id="PTHR12145">
    <property type="entry name" value="MANNAN ENDO-1,6-ALPHA-MANNOSIDASE DCW1"/>
    <property type="match status" value="1"/>
</dbReference>
<accession>A0AAD5RH46</accession>
<keyword evidence="6 10" id="KW-0378">Hydrolase</keyword>
<evidence type="ECO:0000256" key="3">
    <source>
        <dbReference type="ARBA" id="ARBA00009699"/>
    </source>
</evidence>
<evidence type="ECO:0000313" key="15">
    <source>
        <dbReference type="Proteomes" id="UP001201980"/>
    </source>
</evidence>
<keyword evidence="9 10" id="KW-0326">Glycosidase</keyword>